<evidence type="ECO:0000256" key="1">
    <source>
        <dbReference type="SAM" id="SignalP"/>
    </source>
</evidence>
<dbReference type="OrthoDB" id="8929156at2759"/>
<name>A0A8T2I720_9PIPI</name>
<reference evidence="2" key="1">
    <citation type="thesis" date="2020" institute="ProQuest LLC" country="789 East Eisenhower Parkway, Ann Arbor, MI, USA">
        <title>Comparative Genomics and Chromosome Evolution.</title>
        <authorList>
            <person name="Mudd A.B."/>
        </authorList>
    </citation>
    <scope>NUCLEOTIDE SEQUENCE</scope>
    <source>
        <strain evidence="2">Female2</strain>
        <tissue evidence="2">Blood</tissue>
    </source>
</reference>
<comment type="caution">
    <text evidence="2">The sequence shown here is derived from an EMBL/GenBank/DDBJ whole genome shotgun (WGS) entry which is preliminary data.</text>
</comment>
<feature type="chain" id="PRO_5035902087" evidence="1">
    <location>
        <begin position="23"/>
        <end position="96"/>
    </location>
</feature>
<dbReference type="Proteomes" id="UP000812440">
    <property type="component" value="Unassembled WGS sequence"/>
</dbReference>
<feature type="non-terminal residue" evidence="2">
    <location>
        <position position="96"/>
    </location>
</feature>
<dbReference type="EMBL" id="JAACNH010016718">
    <property type="protein sequence ID" value="KAG8428995.1"/>
    <property type="molecule type" value="Genomic_DNA"/>
</dbReference>
<dbReference type="AlphaFoldDB" id="A0A8T2I720"/>
<protein>
    <submittedName>
        <fullName evidence="2">Uncharacterized protein</fullName>
    </submittedName>
</protein>
<feature type="signal peptide" evidence="1">
    <location>
        <begin position="1"/>
        <end position="22"/>
    </location>
</feature>
<proteinExistence type="predicted"/>
<sequence length="96" mass="10609">MERHGRIRPLVTLLLHSLVVQCQDVSVVQRAVDIVLPCQYVLLKDGGRGSMGGLSFSRDSILLVLRNITVNGGEELDPITEYEAPKDTKTITYQAT</sequence>
<evidence type="ECO:0000313" key="3">
    <source>
        <dbReference type="Proteomes" id="UP000812440"/>
    </source>
</evidence>
<gene>
    <name evidence="2" type="ORF">GDO86_018604</name>
</gene>
<evidence type="ECO:0000313" key="2">
    <source>
        <dbReference type="EMBL" id="KAG8428995.1"/>
    </source>
</evidence>
<organism evidence="2 3">
    <name type="scientific">Hymenochirus boettgeri</name>
    <name type="common">Congo dwarf clawed frog</name>
    <dbReference type="NCBI Taxonomy" id="247094"/>
    <lineage>
        <taxon>Eukaryota</taxon>
        <taxon>Metazoa</taxon>
        <taxon>Chordata</taxon>
        <taxon>Craniata</taxon>
        <taxon>Vertebrata</taxon>
        <taxon>Euteleostomi</taxon>
        <taxon>Amphibia</taxon>
        <taxon>Batrachia</taxon>
        <taxon>Anura</taxon>
        <taxon>Pipoidea</taxon>
        <taxon>Pipidae</taxon>
        <taxon>Pipinae</taxon>
        <taxon>Hymenochirus</taxon>
    </lineage>
</organism>
<keyword evidence="3" id="KW-1185">Reference proteome</keyword>
<keyword evidence="1" id="KW-0732">Signal</keyword>
<accession>A0A8T2I720</accession>